<dbReference type="RefSeq" id="WP_279729727.1">
    <property type="nucleotide sequence ID" value="NZ_JAOCKX010000053.1"/>
</dbReference>
<evidence type="ECO:0000313" key="2">
    <source>
        <dbReference type="Proteomes" id="UP001162318"/>
    </source>
</evidence>
<proteinExistence type="predicted"/>
<organism evidence="1 2">
    <name type="scientific">Sphingobium yanoikuyae</name>
    <name type="common">Sphingomonas yanoikuyae</name>
    <dbReference type="NCBI Taxonomy" id="13690"/>
    <lineage>
        <taxon>Bacteria</taxon>
        <taxon>Pseudomonadati</taxon>
        <taxon>Pseudomonadota</taxon>
        <taxon>Alphaproteobacteria</taxon>
        <taxon>Sphingomonadales</taxon>
        <taxon>Sphingomonadaceae</taxon>
        <taxon>Sphingobium</taxon>
    </lineage>
</organism>
<evidence type="ECO:0000313" key="1">
    <source>
        <dbReference type="EMBL" id="MDH2134268.1"/>
    </source>
</evidence>
<dbReference type="Proteomes" id="UP001162318">
    <property type="component" value="Unassembled WGS sequence"/>
</dbReference>
<name>A0AA42X0R3_SPHYA</name>
<dbReference type="AlphaFoldDB" id="A0AA42X0R3"/>
<accession>A0AA42X0R3</accession>
<comment type="caution">
    <text evidence="1">The sequence shown here is derived from an EMBL/GenBank/DDBJ whole genome shotgun (WGS) entry which is preliminary data.</text>
</comment>
<protein>
    <submittedName>
        <fullName evidence="1">Uncharacterized protein</fullName>
    </submittedName>
</protein>
<sequence>MTERSAIIACVSGNHKPHSPIERDRCGVQRTSCRACGCTLVRTEATRRWYFSGLLGDAPMTTELKG</sequence>
<reference evidence="1" key="1">
    <citation type="submission" date="2022-09" db="EMBL/GenBank/DDBJ databases">
        <title>Intensive care unit water sources are persistently colonized with multi-drug resistant bacteria and are the site of extensive horizontal gene transfer of antibiotic resistance genes.</title>
        <authorList>
            <person name="Diorio-Toth L."/>
        </authorList>
    </citation>
    <scope>NUCLEOTIDE SEQUENCE</scope>
    <source>
        <strain evidence="1">GD03659</strain>
    </source>
</reference>
<gene>
    <name evidence="1" type="ORF">N5J77_24350</name>
</gene>
<dbReference type="EMBL" id="JAOCKX010000053">
    <property type="protein sequence ID" value="MDH2134268.1"/>
    <property type="molecule type" value="Genomic_DNA"/>
</dbReference>